<sequence>MCRALLDSGSQSHFISSALAKRLHLKRQKHNVIIDDGISNTTTSVREITTFDISSCTTSKQYKLNALVTPKITINLPTNKIDISEWKHINNLPLADPTFYKPGKIDLLIGAEFFFRLLKTGQSCENKGWPTLQNTELGWIIAGGYELPLKRNTSENVTCLSTAVLSTLDAAVQNFWNIEEIPRATHMTKEDLVCEEHFIKTHYREKSGRYVVRLPFKEPPPAVNDSYQVVISRFKRVERALKGQPTLWTMYKDFMYEYEHSNHMKLVQPGEQQPLIYLPHHHVCRLDSPSTKLRVVFDGSSKMNDGCSLNDRLYRGHKLQKNIVDVITHFRFPALVFTADIRQMFRQIQVHEEDQQFQGIVWREDSSKPIQSYRLSTVTYGLITSPYHALRVLKQLALDEQDNYPIGSKILLNDFYVDEVMTGGDNLSEVLHKIQELKALLNHGGFELRKWASNHHIDSTIKILGINWNTTNDTFTFKAEPMKVISHLTKRELLSEIARNFDPCGWLAPLVVVAKLIMQQLWQERVEWDDHIPQNLFNTWKIHRTSFKFLNTFEVPRHIMNSSAHSTFVLHGFSDSSEKAYAAVVYLVSTQEHSTPMLLTAKTRVAPIKKMTIPRLELCGALLLAELTNALLQSININIHSVNLWSDSIVTLHCIGSDPARWLTFVSNRIGQIQTLTPSAVWRYVPSADNPADVASRGSNGQELTTNQLWWNGPMWLTTPAEWPVADSYENSTFNIEERTVQCSMPITTTSGTSSSLQLLNRHSNLERLLRIVSYIIRFCRNCRPKASQTVGHCAAPSNGVWIRAVQGTEFVMELTSLRRQQNVRTNSQLAGLNSFIDEKGILRVGGRLKHSELGYNMKHPIILPKNHSFTTINQIFVYRLFGVNGVENHRDQ</sequence>
<dbReference type="OrthoDB" id="6622909at2759"/>
<dbReference type="InterPro" id="IPR043502">
    <property type="entry name" value="DNA/RNA_pol_sf"/>
</dbReference>
<dbReference type="Gene3D" id="2.40.70.10">
    <property type="entry name" value="Acid Proteases"/>
    <property type="match status" value="1"/>
</dbReference>
<name>A0A6G0Y4K9_APHCR</name>
<dbReference type="InterPro" id="IPR021109">
    <property type="entry name" value="Peptidase_aspartic_dom_sf"/>
</dbReference>
<dbReference type="GO" id="GO:0071897">
    <property type="term" value="P:DNA biosynthetic process"/>
    <property type="evidence" value="ECO:0007669"/>
    <property type="project" value="UniProtKB-ARBA"/>
</dbReference>
<proteinExistence type="predicted"/>
<dbReference type="SUPFAM" id="SSF56672">
    <property type="entry name" value="DNA/RNA polymerases"/>
    <property type="match status" value="1"/>
</dbReference>
<organism evidence="1 2">
    <name type="scientific">Aphis craccivora</name>
    <name type="common">Cowpea aphid</name>
    <dbReference type="NCBI Taxonomy" id="307492"/>
    <lineage>
        <taxon>Eukaryota</taxon>
        <taxon>Metazoa</taxon>
        <taxon>Ecdysozoa</taxon>
        <taxon>Arthropoda</taxon>
        <taxon>Hexapoda</taxon>
        <taxon>Insecta</taxon>
        <taxon>Pterygota</taxon>
        <taxon>Neoptera</taxon>
        <taxon>Paraneoptera</taxon>
        <taxon>Hemiptera</taxon>
        <taxon>Sternorrhyncha</taxon>
        <taxon>Aphidomorpha</taxon>
        <taxon>Aphidoidea</taxon>
        <taxon>Aphididae</taxon>
        <taxon>Aphidini</taxon>
        <taxon>Aphis</taxon>
        <taxon>Aphis</taxon>
    </lineage>
</organism>
<protein>
    <submittedName>
        <fullName evidence="1">Integrase catalytic domain-containing protein</fullName>
    </submittedName>
</protein>
<accession>A0A6G0Y4K9</accession>
<keyword evidence="2" id="KW-1185">Reference proteome</keyword>
<dbReference type="InterPro" id="IPR008042">
    <property type="entry name" value="Retrotrans_Pao"/>
</dbReference>
<dbReference type="Proteomes" id="UP000478052">
    <property type="component" value="Unassembled WGS sequence"/>
</dbReference>
<evidence type="ECO:0000313" key="1">
    <source>
        <dbReference type="EMBL" id="KAF0748969.1"/>
    </source>
</evidence>
<comment type="caution">
    <text evidence="1">The sequence shown here is derived from an EMBL/GenBank/DDBJ whole genome shotgun (WGS) entry which is preliminary data.</text>
</comment>
<dbReference type="Pfam" id="PF05380">
    <property type="entry name" value="Peptidase_A17"/>
    <property type="match status" value="1"/>
</dbReference>
<gene>
    <name evidence="1" type="ORF">FWK35_00022522</name>
</gene>
<dbReference type="AlphaFoldDB" id="A0A6G0Y4K9"/>
<evidence type="ECO:0000313" key="2">
    <source>
        <dbReference type="Proteomes" id="UP000478052"/>
    </source>
</evidence>
<dbReference type="EMBL" id="VUJU01006279">
    <property type="protein sequence ID" value="KAF0748969.1"/>
    <property type="molecule type" value="Genomic_DNA"/>
</dbReference>
<dbReference type="PANTHER" id="PTHR47331">
    <property type="entry name" value="PHD-TYPE DOMAIN-CONTAINING PROTEIN"/>
    <property type="match status" value="1"/>
</dbReference>
<dbReference type="PANTHER" id="PTHR47331:SF1">
    <property type="entry name" value="GAG-LIKE PROTEIN"/>
    <property type="match status" value="1"/>
</dbReference>
<reference evidence="1 2" key="1">
    <citation type="submission" date="2019-08" db="EMBL/GenBank/DDBJ databases">
        <title>Whole genome of Aphis craccivora.</title>
        <authorList>
            <person name="Voronova N.V."/>
            <person name="Shulinski R.S."/>
            <person name="Bandarenka Y.V."/>
            <person name="Zhorov D.G."/>
            <person name="Warner D."/>
        </authorList>
    </citation>
    <scope>NUCLEOTIDE SEQUENCE [LARGE SCALE GENOMIC DNA]</scope>
    <source>
        <strain evidence="1">180601</strain>
        <tissue evidence="1">Whole Body</tissue>
    </source>
</reference>